<comment type="subcellular location">
    <subcellularLocation>
        <location evidence="1">Cell membrane</location>
        <topology evidence="1">Multi-pass membrane protein</topology>
    </subcellularLocation>
</comment>
<dbReference type="InterPro" id="IPR001851">
    <property type="entry name" value="ABC_transp_permease"/>
</dbReference>
<dbReference type="CDD" id="cd06579">
    <property type="entry name" value="TM_PBP1_transp_AraH_like"/>
    <property type="match status" value="1"/>
</dbReference>
<evidence type="ECO:0000256" key="8">
    <source>
        <dbReference type="SAM" id="MobiDB-lite"/>
    </source>
</evidence>
<gene>
    <name evidence="10" type="ORF">CLV70_104207</name>
</gene>
<dbReference type="PANTHER" id="PTHR32196">
    <property type="entry name" value="ABC TRANSPORTER PERMEASE PROTEIN YPHD-RELATED-RELATED"/>
    <property type="match status" value="1"/>
</dbReference>
<evidence type="ECO:0000256" key="1">
    <source>
        <dbReference type="ARBA" id="ARBA00004651"/>
    </source>
</evidence>
<keyword evidence="7 9" id="KW-0472">Membrane</keyword>
<name>A0A2T0SB50_9ACTN</name>
<dbReference type="OrthoDB" id="6844941at2"/>
<feature type="transmembrane region" description="Helical" evidence="9">
    <location>
        <begin position="56"/>
        <end position="84"/>
    </location>
</feature>
<keyword evidence="11" id="KW-1185">Reference proteome</keyword>
<feature type="region of interest" description="Disordered" evidence="8">
    <location>
        <begin position="1"/>
        <end position="23"/>
    </location>
</feature>
<dbReference type="AlphaFoldDB" id="A0A2T0SB50"/>
<evidence type="ECO:0000313" key="11">
    <source>
        <dbReference type="Proteomes" id="UP000239209"/>
    </source>
</evidence>
<sequence>MTTTDGLTSPRPATAGASRRRGRPGAPAVAFVALMVVLVPIAVTTDRFLTLDNARAILASTALVGIAAIGATLVMIAGSAVSLAASQTATVVAMVFLATLDRGLVVATLLAVLCGVVVTAVQGFAVGYWEANPIVLTIAAGFAIGGGSVWFSGGTPVNAASGDYDVLNATPLGLPLAVYVLLLLAVLAEAVLRRTTAGRRMYLVGENRAAARAAGLPVGRVTVVAWTFSGLCLAISGVFLAAFNTSATTNLGGTLTLDAIAAVLVGGTAIAGGKGSALRTLGGALLISVIADVLLLRGYSTGAQILVKGVLVLAVVVLVHLRGPRGSR</sequence>
<protein>
    <submittedName>
        <fullName evidence="10">Simple sugar transport system permease protein/ribose transport system permease protein</fullName>
    </submittedName>
</protein>
<dbReference type="RefSeq" id="WP_106126273.1">
    <property type="nucleotide sequence ID" value="NZ_PVZG01000004.1"/>
</dbReference>
<evidence type="ECO:0000256" key="7">
    <source>
        <dbReference type="ARBA" id="ARBA00023136"/>
    </source>
</evidence>
<evidence type="ECO:0000256" key="6">
    <source>
        <dbReference type="ARBA" id="ARBA00022989"/>
    </source>
</evidence>
<feature type="transmembrane region" description="Helical" evidence="9">
    <location>
        <begin position="305"/>
        <end position="323"/>
    </location>
</feature>
<keyword evidence="4" id="KW-0997">Cell inner membrane</keyword>
<keyword evidence="3" id="KW-1003">Cell membrane</keyword>
<reference evidence="10 11" key="1">
    <citation type="submission" date="2018-03" db="EMBL/GenBank/DDBJ databases">
        <title>Genomic Encyclopedia of Archaeal and Bacterial Type Strains, Phase II (KMG-II): from individual species to whole genera.</title>
        <authorList>
            <person name="Goeker M."/>
        </authorList>
    </citation>
    <scope>NUCLEOTIDE SEQUENCE [LARGE SCALE GENOMIC DNA]</scope>
    <source>
        <strain evidence="10 11">DSM 45348</strain>
    </source>
</reference>
<comment type="caution">
    <text evidence="10">The sequence shown here is derived from an EMBL/GenBank/DDBJ whole genome shotgun (WGS) entry which is preliminary data.</text>
</comment>
<feature type="transmembrane region" description="Helical" evidence="9">
    <location>
        <begin position="25"/>
        <end position="44"/>
    </location>
</feature>
<evidence type="ECO:0000313" key="10">
    <source>
        <dbReference type="EMBL" id="PRY30655.1"/>
    </source>
</evidence>
<feature type="transmembrane region" description="Helical" evidence="9">
    <location>
        <begin position="255"/>
        <end position="273"/>
    </location>
</feature>
<keyword evidence="5 9" id="KW-0812">Transmembrane</keyword>
<evidence type="ECO:0000256" key="3">
    <source>
        <dbReference type="ARBA" id="ARBA00022475"/>
    </source>
</evidence>
<dbReference type="GO" id="GO:0022857">
    <property type="term" value="F:transmembrane transporter activity"/>
    <property type="evidence" value="ECO:0007669"/>
    <property type="project" value="InterPro"/>
</dbReference>
<feature type="transmembrane region" description="Helical" evidence="9">
    <location>
        <begin position="280"/>
        <end position="299"/>
    </location>
</feature>
<evidence type="ECO:0000256" key="2">
    <source>
        <dbReference type="ARBA" id="ARBA00022448"/>
    </source>
</evidence>
<evidence type="ECO:0000256" key="5">
    <source>
        <dbReference type="ARBA" id="ARBA00022692"/>
    </source>
</evidence>
<organism evidence="10 11">
    <name type="scientific">Pseudosporangium ferrugineum</name>
    <dbReference type="NCBI Taxonomy" id="439699"/>
    <lineage>
        <taxon>Bacteria</taxon>
        <taxon>Bacillati</taxon>
        <taxon>Actinomycetota</taxon>
        <taxon>Actinomycetes</taxon>
        <taxon>Micromonosporales</taxon>
        <taxon>Micromonosporaceae</taxon>
        <taxon>Pseudosporangium</taxon>
    </lineage>
</organism>
<accession>A0A2T0SB50</accession>
<dbReference type="Pfam" id="PF02653">
    <property type="entry name" value="BPD_transp_2"/>
    <property type="match status" value="1"/>
</dbReference>
<proteinExistence type="predicted"/>
<dbReference type="PANTHER" id="PTHR32196:SF21">
    <property type="entry name" value="ABC TRANSPORTER PERMEASE PROTEIN YPHD-RELATED"/>
    <property type="match status" value="1"/>
</dbReference>
<dbReference type="EMBL" id="PVZG01000004">
    <property type="protein sequence ID" value="PRY30655.1"/>
    <property type="molecule type" value="Genomic_DNA"/>
</dbReference>
<evidence type="ECO:0000256" key="4">
    <source>
        <dbReference type="ARBA" id="ARBA00022519"/>
    </source>
</evidence>
<feature type="transmembrane region" description="Helical" evidence="9">
    <location>
        <begin position="104"/>
        <end position="127"/>
    </location>
</feature>
<feature type="transmembrane region" description="Helical" evidence="9">
    <location>
        <begin position="221"/>
        <end position="243"/>
    </location>
</feature>
<feature type="transmembrane region" description="Helical" evidence="9">
    <location>
        <begin position="172"/>
        <end position="192"/>
    </location>
</feature>
<feature type="transmembrane region" description="Helical" evidence="9">
    <location>
        <begin position="134"/>
        <end position="152"/>
    </location>
</feature>
<dbReference type="Proteomes" id="UP000239209">
    <property type="component" value="Unassembled WGS sequence"/>
</dbReference>
<keyword evidence="10" id="KW-0762">Sugar transport</keyword>
<dbReference type="GO" id="GO:0005886">
    <property type="term" value="C:plasma membrane"/>
    <property type="evidence" value="ECO:0007669"/>
    <property type="project" value="UniProtKB-SubCell"/>
</dbReference>
<evidence type="ECO:0000256" key="9">
    <source>
        <dbReference type="SAM" id="Phobius"/>
    </source>
</evidence>
<keyword evidence="2" id="KW-0813">Transport</keyword>
<keyword evidence="6 9" id="KW-1133">Transmembrane helix</keyword>